<sequence length="120" mass="13218">MGFQSLVLIVIVLLVSAATNQAIPVDINDPHMIKVATFAVTNYNKHNTEANLIFEKVINGVSDVTENGTNYRLTLSANDGSTSNNFSAIVLENPADNFTLTAFALIPHAYFFFRNSFLNY</sequence>
<dbReference type="InterPro" id="IPR000010">
    <property type="entry name" value="Cystatin_dom"/>
</dbReference>
<name>A0A396JS91_MEDTR</name>
<feature type="domain" description="Cystatin" evidence="4">
    <location>
        <begin position="26"/>
        <end position="103"/>
    </location>
</feature>
<dbReference type="EMBL" id="PSQE01000001">
    <property type="protein sequence ID" value="RHN79183.1"/>
    <property type="molecule type" value="Genomic_DNA"/>
</dbReference>
<dbReference type="PANTHER" id="PTHR47364">
    <property type="entry name" value="CYSTEINE PROTEINASE INHIBITOR 5"/>
    <property type="match status" value="1"/>
</dbReference>
<evidence type="ECO:0000256" key="1">
    <source>
        <dbReference type="ARBA" id="ARBA00022690"/>
    </source>
</evidence>
<dbReference type="GO" id="GO:0004869">
    <property type="term" value="F:cysteine-type endopeptidase inhibitor activity"/>
    <property type="evidence" value="ECO:0007669"/>
    <property type="project" value="UniProtKB-KW"/>
</dbReference>
<gene>
    <name evidence="5" type="ORF">MtrunA17_Chr1g0174331</name>
</gene>
<dbReference type="AlphaFoldDB" id="A0A396JS91"/>
<keyword evidence="1" id="KW-0646">Protease inhibitor</keyword>
<feature type="chain" id="PRO_5018562993" evidence="3">
    <location>
        <begin position="23"/>
        <end position="120"/>
    </location>
</feature>
<dbReference type="Gene3D" id="3.10.450.10">
    <property type="match status" value="1"/>
</dbReference>
<evidence type="ECO:0000259" key="4">
    <source>
        <dbReference type="Pfam" id="PF16845"/>
    </source>
</evidence>
<protein>
    <submittedName>
        <fullName evidence="5">Putative Cystatin domain-containing protein</fullName>
    </submittedName>
</protein>
<dbReference type="PANTHER" id="PTHR47364:SF2">
    <property type="entry name" value="CYSTEINE PROTEINASE INHIBITOR 5"/>
    <property type="match status" value="1"/>
</dbReference>
<dbReference type="CDD" id="cd00042">
    <property type="entry name" value="CY"/>
    <property type="match status" value="1"/>
</dbReference>
<dbReference type="Proteomes" id="UP000265566">
    <property type="component" value="Chromosome 1"/>
</dbReference>
<keyword evidence="2" id="KW-0789">Thiol protease inhibitor</keyword>
<evidence type="ECO:0000313" key="5">
    <source>
        <dbReference type="EMBL" id="RHN79183.1"/>
    </source>
</evidence>
<evidence type="ECO:0000256" key="3">
    <source>
        <dbReference type="SAM" id="SignalP"/>
    </source>
</evidence>
<dbReference type="Gramene" id="rna2916">
    <property type="protein sequence ID" value="RHN79183.1"/>
    <property type="gene ID" value="gene2916"/>
</dbReference>
<feature type="signal peptide" evidence="3">
    <location>
        <begin position="1"/>
        <end position="22"/>
    </location>
</feature>
<keyword evidence="3" id="KW-0732">Signal</keyword>
<dbReference type="InterPro" id="IPR046350">
    <property type="entry name" value="Cystatin_sf"/>
</dbReference>
<evidence type="ECO:0000313" key="6">
    <source>
        <dbReference type="Proteomes" id="UP000265566"/>
    </source>
</evidence>
<organism evidence="5 6">
    <name type="scientific">Medicago truncatula</name>
    <name type="common">Barrel medic</name>
    <name type="synonym">Medicago tribuloides</name>
    <dbReference type="NCBI Taxonomy" id="3880"/>
    <lineage>
        <taxon>Eukaryota</taxon>
        <taxon>Viridiplantae</taxon>
        <taxon>Streptophyta</taxon>
        <taxon>Embryophyta</taxon>
        <taxon>Tracheophyta</taxon>
        <taxon>Spermatophyta</taxon>
        <taxon>Magnoliopsida</taxon>
        <taxon>eudicotyledons</taxon>
        <taxon>Gunneridae</taxon>
        <taxon>Pentapetalae</taxon>
        <taxon>rosids</taxon>
        <taxon>fabids</taxon>
        <taxon>Fabales</taxon>
        <taxon>Fabaceae</taxon>
        <taxon>Papilionoideae</taxon>
        <taxon>50 kb inversion clade</taxon>
        <taxon>NPAAA clade</taxon>
        <taxon>Hologalegina</taxon>
        <taxon>IRL clade</taxon>
        <taxon>Trifolieae</taxon>
        <taxon>Medicago</taxon>
    </lineage>
</organism>
<evidence type="ECO:0000256" key="2">
    <source>
        <dbReference type="ARBA" id="ARBA00022704"/>
    </source>
</evidence>
<proteinExistence type="predicted"/>
<accession>A0A396JS91</accession>
<dbReference type="SUPFAM" id="SSF54403">
    <property type="entry name" value="Cystatin/monellin"/>
    <property type="match status" value="1"/>
</dbReference>
<dbReference type="Pfam" id="PF16845">
    <property type="entry name" value="SQAPI"/>
    <property type="match status" value="1"/>
</dbReference>
<reference evidence="6" key="1">
    <citation type="journal article" date="2018" name="Nat. Plants">
        <title>Whole-genome landscape of Medicago truncatula symbiotic genes.</title>
        <authorList>
            <person name="Pecrix Y."/>
            <person name="Staton S.E."/>
            <person name="Sallet E."/>
            <person name="Lelandais-Briere C."/>
            <person name="Moreau S."/>
            <person name="Carrere S."/>
            <person name="Blein T."/>
            <person name="Jardinaud M.F."/>
            <person name="Latrasse D."/>
            <person name="Zouine M."/>
            <person name="Zahm M."/>
            <person name="Kreplak J."/>
            <person name="Mayjonade B."/>
            <person name="Satge C."/>
            <person name="Perez M."/>
            <person name="Cauet S."/>
            <person name="Marande W."/>
            <person name="Chantry-Darmon C."/>
            <person name="Lopez-Roques C."/>
            <person name="Bouchez O."/>
            <person name="Berard A."/>
            <person name="Debelle F."/>
            <person name="Munos S."/>
            <person name="Bendahmane A."/>
            <person name="Berges H."/>
            <person name="Niebel A."/>
            <person name="Buitink J."/>
            <person name="Frugier F."/>
            <person name="Benhamed M."/>
            <person name="Crespi M."/>
            <person name="Gouzy J."/>
            <person name="Gamas P."/>
        </authorList>
    </citation>
    <scope>NUCLEOTIDE SEQUENCE [LARGE SCALE GENOMIC DNA]</scope>
    <source>
        <strain evidence="6">cv. Jemalong A17</strain>
    </source>
</reference>
<comment type="caution">
    <text evidence="5">The sequence shown here is derived from an EMBL/GenBank/DDBJ whole genome shotgun (WGS) entry which is preliminary data.</text>
</comment>